<dbReference type="InterPro" id="IPR000014">
    <property type="entry name" value="PAS"/>
</dbReference>
<dbReference type="InterPro" id="IPR029787">
    <property type="entry name" value="Nucleotide_cyclase"/>
</dbReference>
<dbReference type="InterPro" id="IPR050469">
    <property type="entry name" value="Diguanylate_Cyclase"/>
</dbReference>
<dbReference type="GO" id="GO:0006355">
    <property type="term" value="P:regulation of DNA-templated transcription"/>
    <property type="evidence" value="ECO:0007669"/>
    <property type="project" value="InterPro"/>
</dbReference>
<evidence type="ECO:0000256" key="1">
    <source>
        <dbReference type="SAM" id="Phobius"/>
    </source>
</evidence>
<gene>
    <name evidence="3" type="ORF">I6J18_12170</name>
</gene>
<dbReference type="RefSeq" id="WP_051387540.1">
    <property type="nucleotide sequence ID" value="NZ_CP068053.1"/>
</dbReference>
<dbReference type="Proteomes" id="UP000595254">
    <property type="component" value="Chromosome"/>
</dbReference>
<organism evidence="3 4">
    <name type="scientific">Peribacillus psychrosaccharolyticus</name>
    <name type="common">Bacillus psychrosaccharolyticus</name>
    <dbReference type="NCBI Taxonomy" id="1407"/>
    <lineage>
        <taxon>Bacteria</taxon>
        <taxon>Bacillati</taxon>
        <taxon>Bacillota</taxon>
        <taxon>Bacilli</taxon>
        <taxon>Bacillales</taxon>
        <taxon>Bacillaceae</taxon>
        <taxon>Peribacillus</taxon>
    </lineage>
</organism>
<dbReference type="GO" id="GO:0043709">
    <property type="term" value="P:cell adhesion involved in single-species biofilm formation"/>
    <property type="evidence" value="ECO:0007669"/>
    <property type="project" value="TreeGrafter"/>
</dbReference>
<sequence>MKTVSKLQYACSSMIITILAVCTFAHYYKLEWLEIMGAIFLIGLSMHLGYQFDRTRHYELESEKQTARMSALVSSLNSGILALDENRTIIHVNKEFCRMFHLNENGEQLQGTNGHELFQKNAPLFTDPDLFLQTIRTLYTAHNTSLNQEVLLINGEIYEFDYLPIYVGQHDSGHLWHYRNVTEAKEKERLLIESNMILQNLSSMDGLTGIANRRSFDSRIADEWKRSLRQNGEPLSLIMLDIDHFKLYNDTYGHQEGDNCLKKIAAAIQACCIRPGDLAARYGGEEFSVILPATSAAGAISVAERIKTAIDRMQIPHANSLNSPHVTVSMGIGTVIPSEAGTVTTLIEHADQALYQAKSQGRNRMIFYQEISKSCTFKKDTAFRL</sequence>
<dbReference type="SUPFAM" id="SSF55073">
    <property type="entry name" value="Nucleotide cyclase"/>
    <property type="match status" value="1"/>
</dbReference>
<dbReference type="InterPro" id="IPR043128">
    <property type="entry name" value="Rev_trsase/Diguanyl_cyclase"/>
</dbReference>
<feature type="domain" description="GGDEF" evidence="2">
    <location>
        <begin position="233"/>
        <end position="370"/>
    </location>
</feature>
<dbReference type="NCBIfam" id="TIGR00254">
    <property type="entry name" value="GGDEF"/>
    <property type="match status" value="1"/>
</dbReference>
<keyword evidence="4" id="KW-1185">Reference proteome</keyword>
<name>A0A974NIE5_PERPY</name>
<reference evidence="3 4" key="1">
    <citation type="submission" date="2021-01" db="EMBL/GenBank/DDBJ databases">
        <title>FDA dAtabase for Regulatory Grade micrObial Sequences (FDA-ARGOS): Supporting development and validation of Infectious Disease Dx tests.</title>
        <authorList>
            <person name="Nelson B."/>
            <person name="Plummer A."/>
            <person name="Tallon L."/>
            <person name="Sadzewicz L."/>
            <person name="Zhao X."/>
            <person name="Boylan J."/>
            <person name="Ott S."/>
            <person name="Bowen H."/>
            <person name="Vavikolanu K."/>
            <person name="Mehta A."/>
            <person name="Aluvathingal J."/>
            <person name="Nadendla S."/>
            <person name="Myers T."/>
            <person name="Yan Y."/>
            <person name="Sichtig H."/>
        </authorList>
    </citation>
    <scope>NUCLEOTIDE SEQUENCE [LARGE SCALE GENOMIC DNA]</scope>
    <source>
        <strain evidence="3 4">FDAARGOS_1161</strain>
    </source>
</reference>
<evidence type="ECO:0000313" key="4">
    <source>
        <dbReference type="Proteomes" id="UP000595254"/>
    </source>
</evidence>
<keyword evidence="1" id="KW-1133">Transmembrane helix</keyword>
<dbReference type="AlphaFoldDB" id="A0A974NIE5"/>
<evidence type="ECO:0000259" key="2">
    <source>
        <dbReference type="PROSITE" id="PS50887"/>
    </source>
</evidence>
<dbReference type="EMBL" id="CP068053">
    <property type="protein sequence ID" value="QQS98520.1"/>
    <property type="molecule type" value="Genomic_DNA"/>
</dbReference>
<dbReference type="InterPro" id="IPR013767">
    <property type="entry name" value="PAS_fold"/>
</dbReference>
<dbReference type="CDD" id="cd00130">
    <property type="entry name" value="PAS"/>
    <property type="match status" value="1"/>
</dbReference>
<dbReference type="GO" id="GO:0005886">
    <property type="term" value="C:plasma membrane"/>
    <property type="evidence" value="ECO:0007669"/>
    <property type="project" value="TreeGrafter"/>
</dbReference>
<dbReference type="SUPFAM" id="SSF55785">
    <property type="entry name" value="PYP-like sensor domain (PAS domain)"/>
    <property type="match status" value="1"/>
</dbReference>
<accession>A0A974NIE5</accession>
<dbReference type="KEGG" id="ppsr:I6J18_12170"/>
<dbReference type="SMART" id="SM00267">
    <property type="entry name" value="GGDEF"/>
    <property type="match status" value="1"/>
</dbReference>
<dbReference type="GO" id="GO:1902201">
    <property type="term" value="P:negative regulation of bacterial-type flagellum-dependent cell motility"/>
    <property type="evidence" value="ECO:0007669"/>
    <property type="project" value="TreeGrafter"/>
</dbReference>
<proteinExistence type="predicted"/>
<dbReference type="GO" id="GO:0052621">
    <property type="term" value="F:diguanylate cyclase activity"/>
    <property type="evidence" value="ECO:0007669"/>
    <property type="project" value="TreeGrafter"/>
</dbReference>
<protein>
    <submittedName>
        <fullName evidence="3">Diguanylate cyclase</fullName>
    </submittedName>
</protein>
<dbReference type="CDD" id="cd01949">
    <property type="entry name" value="GGDEF"/>
    <property type="match status" value="1"/>
</dbReference>
<dbReference type="InterPro" id="IPR000160">
    <property type="entry name" value="GGDEF_dom"/>
</dbReference>
<dbReference type="FunFam" id="3.30.70.270:FF:000001">
    <property type="entry name" value="Diguanylate cyclase domain protein"/>
    <property type="match status" value="1"/>
</dbReference>
<dbReference type="Gene3D" id="3.30.70.270">
    <property type="match status" value="1"/>
</dbReference>
<dbReference type="InterPro" id="IPR035965">
    <property type="entry name" value="PAS-like_dom_sf"/>
</dbReference>
<evidence type="ECO:0000313" key="3">
    <source>
        <dbReference type="EMBL" id="QQS98520.1"/>
    </source>
</evidence>
<feature type="transmembrane region" description="Helical" evidence="1">
    <location>
        <begin position="7"/>
        <end position="26"/>
    </location>
</feature>
<keyword evidence="1" id="KW-0812">Transmembrane</keyword>
<dbReference type="Pfam" id="PF00990">
    <property type="entry name" value="GGDEF"/>
    <property type="match status" value="1"/>
</dbReference>
<keyword evidence="1" id="KW-0472">Membrane</keyword>
<dbReference type="PANTHER" id="PTHR45138:SF9">
    <property type="entry name" value="DIGUANYLATE CYCLASE DGCM-RELATED"/>
    <property type="match status" value="1"/>
</dbReference>
<dbReference type="PROSITE" id="PS50887">
    <property type="entry name" value="GGDEF"/>
    <property type="match status" value="1"/>
</dbReference>
<dbReference type="Gene3D" id="3.30.450.20">
    <property type="entry name" value="PAS domain"/>
    <property type="match status" value="1"/>
</dbReference>
<dbReference type="PANTHER" id="PTHR45138">
    <property type="entry name" value="REGULATORY COMPONENTS OF SENSORY TRANSDUCTION SYSTEM"/>
    <property type="match status" value="1"/>
</dbReference>
<dbReference type="Pfam" id="PF00989">
    <property type="entry name" value="PAS"/>
    <property type="match status" value="1"/>
</dbReference>
<dbReference type="SMART" id="SM00091">
    <property type="entry name" value="PAS"/>
    <property type="match status" value="1"/>
</dbReference>